<evidence type="ECO:0000256" key="7">
    <source>
        <dbReference type="SAM" id="MobiDB-lite"/>
    </source>
</evidence>
<dbReference type="PANTHER" id="PTHR22914:SF13">
    <property type="entry name" value="CHITIN SYNTHASE"/>
    <property type="match status" value="1"/>
</dbReference>
<evidence type="ECO:0000313" key="11">
    <source>
        <dbReference type="Proteomes" id="UP000268162"/>
    </source>
</evidence>
<dbReference type="InterPro" id="IPR004835">
    <property type="entry name" value="Chitin_synth"/>
</dbReference>
<keyword evidence="3" id="KW-0808">Transferase</keyword>
<evidence type="ECO:0000256" key="3">
    <source>
        <dbReference type="ARBA" id="ARBA00022679"/>
    </source>
</evidence>
<dbReference type="EMBL" id="ML002676">
    <property type="protein sequence ID" value="RKP36310.1"/>
    <property type="molecule type" value="Genomic_DNA"/>
</dbReference>
<reference evidence="11" key="1">
    <citation type="journal article" date="2018" name="Nat. Microbiol.">
        <title>Leveraging single-cell genomics to expand the fungal tree of life.</title>
        <authorList>
            <person name="Ahrendt S.R."/>
            <person name="Quandt C.A."/>
            <person name="Ciobanu D."/>
            <person name="Clum A."/>
            <person name="Salamov A."/>
            <person name="Andreopoulos B."/>
            <person name="Cheng J.F."/>
            <person name="Woyke T."/>
            <person name="Pelin A."/>
            <person name="Henrissat B."/>
            <person name="Reynolds N.K."/>
            <person name="Benny G.L."/>
            <person name="Smith M.E."/>
            <person name="James T.Y."/>
            <person name="Grigoriev I.V."/>
        </authorList>
    </citation>
    <scope>NUCLEOTIDE SEQUENCE [LARGE SCALE GENOMIC DNA]</scope>
    <source>
        <strain evidence="11">RSA 468</strain>
    </source>
</reference>
<keyword evidence="5 8" id="KW-0472">Membrane</keyword>
<feature type="transmembrane region" description="Helical" evidence="8">
    <location>
        <begin position="17"/>
        <end position="38"/>
    </location>
</feature>
<dbReference type="Pfam" id="PF03142">
    <property type="entry name" value="Chitin_synth_2"/>
    <property type="match status" value="1"/>
</dbReference>
<keyword evidence="11" id="KW-1185">Reference proteome</keyword>
<evidence type="ECO:0000259" key="9">
    <source>
        <dbReference type="PROSITE" id="PS51998"/>
    </source>
</evidence>
<evidence type="ECO:0000256" key="4">
    <source>
        <dbReference type="ARBA" id="ARBA00022692"/>
    </source>
</evidence>
<feature type="region of interest" description="Disordered" evidence="7">
    <location>
        <begin position="118"/>
        <end position="155"/>
    </location>
</feature>
<evidence type="ECO:0000256" key="8">
    <source>
        <dbReference type="SAM" id="Phobius"/>
    </source>
</evidence>
<dbReference type="Gene3D" id="1.10.10.60">
    <property type="entry name" value="Homeodomain-like"/>
    <property type="match status" value="1"/>
</dbReference>
<dbReference type="GO" id="GO:0004100">
    <property type="term" value="F:chitin synthase activity"/>
    <property type="evidence" value="ECO:0007669"/>
    <property type="project" value="InterPro"/>
</dbReference>
<comment type="subcellular location">
    <subcellularLocation>
        <location evidence="1">Cell membrane</location>
        <topology evidence="1">Multi-pass membrane protein</topology>
    </subcellularLocation>
</comment>
<evidence type="ECO:0000256" key="2">
    <source>
        <dbReference type="ARBA" id="ARBA00022475"/>
    </source>
</evidence>
<dbReference type="GO" id="GO:0031505">
    <property type="term" value="P:fungal-type cell wall organization"/>
    <property type="evidence" value="ECO:0007669"/>
    <property type="project" value="TreeGrafter"/>
</dbReference>
<keyword evidence="8" id="KW-1133">Transmembrane helix</keyword>
<feature type="transmembrane region" description="Helical" evidence="8">
    <location>
        <begin position="45"/>
        <end position="68"/>
    </location>
</feature>
<dbReference type="Proteomes" id="UP000268162">
    <property type="component" value="Unassembled WGS sequence"/>
</dbReference>
<dbReference type="PANTHER" id="PTHR22914">
    <property type="entry name" value="CHITIN SYNTHASE"/>
    <property type="match status" value="1"/>
</dbReference>
<dbReference type="Pfam" id="PF08766">
    <property type="entry name" value="DEK_C"/>
    <property type="match status" value="1"/>
</dbReference>
<dbReference type="PROSITE" id="PS51998">
    <property type="entry name" value="DEK_C"/>
    <property type="match status" value="1"/>
</dbReference>
<protein>
    <submittedName>
        <fullName evidence="10">Chitin synthase-domain-containing protein</fullName>
    </submittedName>
</protein>
<keyword evidence="4 8" id="KW-0812">Transmembrane</keyword>
<feature type="domain" description="DEK-C" evidence="9">
    <location>
        <begin position="186"/>
        <end position="241"/>
    </location>
</feature>
<dbReference type="STRING" id="215637.A0A4P9ZUN9"/>
<dbReference type="InterPro" id="IPR014876">
    <property type="entry name" value="DEK_C"/>
</dbReference>
<dbReference type="AlphaFoldDB" id="A0A4P9ZUN9"/>
<gene>
    <name evidence="10" type="ORF">BJ085DRAFT_13600</name>
</gene>
<dbReference type="GO" id="GO:0030428">
    <property type="term" value="C:cell septum"/>
    <property type="evidence" value="ECO:0007669"/>
    <property type="project" value="TreeGrafter"/>
</dbReference>
<dbReference type="SUPFAM" id="SSF109715">
    <property type="entry name" value="DEK C-terminal domain"/>
    <property type="match status" value="1"/>
</dbReference>
<proteinExistence type="predicted"/>
<dbReference type="GO" id="GO:0005886">
    <property type="term" value="C:plasma membrane"/>
    <property type="evidence" value="ECO:0007669"/>
    <property type="project" value="UniProtKB-SubCell"/>
</dbReference>
<evidence type="ECO:0000256" key="1">
    <source>
        <dbReference type="ARBA" id="ARBA00004651"/>
    </source>
</evidence>
<feature type="non-terminal residue" evidence="10">
    <location>
        <position position="1"/>
    </location>
</feature>
<sequence length="244" mass="27723">AYLGYLLYLAISGTNDVGYVSLILLAAVYGLQALIFLIKRQWQHIGWMIIYILAIPLFSFFLPVYSFWHFDDFSWGNTRVVVGDNKKAIVITDEGKFDPKDIPLKKWAQFEQEMWEVQSNGSQDSRPASRAHTHQSNRPMSTMSHALPQMPMPGPFNTGGRPGSRAGDMMSHFYMGTGAPGSFEHLPSDDEVLQEIRNILATANLMTITKKQVRERLNDYFRCDLTPKKDFINSSIELILQGKL</sequence>
<evidence type="ECO:0000256" key="5">
    <source>
        <dbReference type="ARBA" id="ARBA00023136"/>
    </source>
</evidence>
<evidence type="ECO:0000256" key="6">
    <source>
        <dbReference type="ARBA" id="ARBA00023180"/>
    </source>
</evidence>
<organism evidence="10 11">
    <name type="scientific">Dimargaris cristalligena</name>
    <dbReference type="NCBI Taxonomy" id="215637"/>
    <lineage>
        <taxon>Eukaryota</taxon>
        <taxon>Fungi</taxon>
        <taxon>Fungi incertae sedis</taxon>
        <taxon>Zoopagomycota</taxon>
        <taxon>Kickxellomycotina</taxon>
        <taxon>Dimargaritomycetes</taxon>
        <taxon>Dimargaritales</taxon>
        <taxon>Dimargaritaceae</taxon>
        <taxon>Dimargaris</taxon>
    </lineage>
</organism>
<evidence type="ECO:0000313" key="10">
    <source>
        <dbReference type="EMBL" id="RKP36310.1"/>
    </source>
</evidence>
<accession>A0A4P9ZUN9</accession>
<keyword evidence="2" id="KW-1003">Cell membrane</keyword>
<name>A0A4P9ZUN9_9FUNG</name>
<dbReference type="GO" id="GO:0006031">
    <property type="term" value="P:chitin biosynthetic process"/>
    <property type="evidence" value="ECO:0007669"/>
    <property type="project" value="TreeGrafter"/>
</dbReference>
<keyword evidence="6" id="KW-0325">Glycoprotein</keyword>